<keyword evidence="1" id="KW-0732">Signal</keyword>
<evidence type="ECO:0000256" key="1">
    <source>
        <dbReference type="SAM" id="SignalP"/>
    </source>
</evidence>
<evidence type="ECO:0000313" key="2">
    <source>
        <dbReference type="EMBL" id="TFL00358.1"/>
    </source>
</evidence>
<name>A0A5C3QGI3_9AGAR</name>
<dbReference type="EMBL" id="ML178829">
    <property type="protein sequence ID" value="TFL00358.1"/>
    <property type="molecule type" value="Genomic_DNA"/>
</dbReference>
<dbReference type="AlphaFoldDB" id="A0A5C3QGI3"/>
<organism evidence="2 3">
    <name type="scientific">Pterulicium gracile</name>
    <dbReference type="NCBI Taxonomy" id="1884261"/>
    <lineage>
        <taxon>Eukaryota</taxon>
        <taxon>Fungi</taxon>
        <taxon>Dikarya</taxon>
        <taxon>Basidiomycota</taxon>
        <taxon>Agaricomycotina</taxon>
        <taxon>Agaricomycetes</taxon>
        <taxon>Agaricomycetidae</taxon>
        <taxon>Agaricales</taxon>
        <taxon>Pleurotineae</taxon>
        <taxon>Pterulaceae</taxon>
        <taxon>Pterulicium</taxon>
    </lineage>
</organism>
<reference evidence="2 3" key="1">
    <citation type="journal article" date="2019" name="Nat. Ecol. Evol.">
        <title>Megaphylogeny resolves global patterns of mushroom evolution.</title>
        <authorList>
            <person name="Varga T."/>
            <person name="Krizsan K."/>
            <person name="Foldi C."/>
            <person name="Dima B."/>
            <person name="Sanchez-Garcia M."/>
            <person name="Sanchez-Ramirez S."/>
            <person name="Szollosi G.J."/>
            <person name="Szarkandi J.G."/>
            <person name="Papp V."/>
            <person name="Albert L."/>
            <person name="Andreopoulos W."/>
            <person name="Angelini C."/>
            <person name="Antonin V."/>
            <person name="Barry K.W."/>
            <person name="Bougher N.L."/>
            <person name="Buchanan P."/>
            <person name="Buyck B."/>
            <person name="Bense V."/>
            <person name="Catcheside P."/>
            <person name="Chovatia M."/>
            <person name="Cooper J."/>
            <person name="Damon W."/>
            <person name="Desjardin D."/>
            <person name="Finy P."/>
            <person name="Geml J."/>
            <person name="Haridas S."/>
            <person name="Hughes K."/>
            <person name="Justo A."/>
            <person name="Karasinski D."/>
            <person name="Kautmanova I."/>
            <person name="Kiss B."/>
            <person name="Kocsube S."/>
            <person name="Kotiranta H."/>
            <person name="LaButti K.M."/>
            <person name="Lechner B.E."/>
            <person name="Liimatainen K."/>
            <person name="Lipzen A."/>
            <person name="Lukacs Z."/>
            <person name="Mihaltcheva S."/>
            <person name="Morgado L.N."/>
            <person name="Niskanen T."/>
            <person name="Noordeloos M.E."/>
            <person name="Ohm R.A."/>
            <person name="Ortiz-Santana B."/>
            <person name="Ovrebo C."/>
            <person name="Racz N."/>
            <person name="Riley R."/>
            <person name="Savchenko A."/>
            <person name="Shiryaev A."/>
            <person name="Soop K."/>
            <person name="Spirin V."/>
            <person name="Szebenyi C."/>
            <person name="Tomsovsky M."/>
            <person name="Tulloss R.E."/>
            <person name="Uehling J."/>
            <person name="Grigoriev I.V."/>
            <person name="Vagvolgyi C."/>
            <person name="Papp T."/>
            <person name="Martin F.M."/>
            <person name="Miettinen O."/>
            <person name="Hibbett D.S."/>
            <person name="Nagy L.G."/>
        </authorList>
    </citation>
    <scope>NUCLEOTIDE SEQUENCE [LARGE SCALE GENOMIC DNA]</scope>
    <source>
        <strain evidence="2 3">CBS 309.79</strain>
    </source>
</reference>
<accession>A0A5C3QGI3</accession>
<proteinExistence type="predicted"/>
<gene>
    <name evidence="2" type="ORF">BDV98DRAFT_113335</name>
</gene>
<evidence type="ECO:0000313" key="3">
    <source>
        <dbReference type="Proteomes" id="UP000305067"/>
    </source>
</evidence>
<keyword evidence="3" id="KW-1185">Reference proteome</keyword>
<feature type="signal peptide" evidence="1">
    <location>
        <begin position="1"/>
        <end position="19"/>
    </location>
</feature>
<sequence>MKLVSQLFTVLAIFGLVNALPKSSLTGSAYASAEALAGDPRPAFILYGNIIVDWEV</sequence>
<protein>
    <submittedName>
        <fullName evidence="2">Uncharacterized protein</fullName>
    </submittedName>
</protein>
<feature type="chain" id="PRO_5022984778" evidence="1">
    <location>
        <begin position="20"/>
        <end position="56"/>
    </location>
</feature>
<dbReference type="Proteomes" id="UP000305067">
    <property type="component" value="Unassembled WGS sequence"/>
</dbReference>